<accession>A0ABT8A3X0</accession>
<gene>
    <name evidence="3" type="ORF">QWZ14_08450</name>
</gene>
<dbReference type="Pfam" id="PF05065">
    <property type="entry name" value="Phage_capsid"/>
    <property type="match status" value="1"/>
</dbReference>
<sequence>AAETAEAGSYPEAALALTERTVAVRKIAVYLPVSDEQFEDEPRAQQYVNNRLPFMLRQRLDLQILVGDGSAPNLLGTENVSGIQTQALGTDSTTDAIYKAMRRIRDEGFAEPSVVFIRPSAWESVRLMKTADGMYIWGHPS</sequence>
<proteinExistence type="predicted"/>
<protein>
    <submittedName>
        <fullName evidence="3">Phage major capsid protein</fullName>
    </submittedName>
</protein>
<evidence type="ECO:0000259" key="2">
    <source>
        <dbReference type="Pfam" id="PF05065"/>
    </source>
</evidence>
<dbReference type="RefSeq" id="WP_290316195.1">
    <property type="nucleotide sequence ID" value="NZ_JAUFPN010000085.1"/>
</dbReference>
<dbReference type="InterPro" id="IPR054612">
    <property type="entry name" value="Phage_capsid-like_C"/>
</dbReference>
<evidence type="ECO:0000256" key="1">
    <source>
        <dbReference type="ARBA" id="ARBA00004328"/>
    </source>
</evidence>
<feature type="domain" description="Phage capsid-like C-terminal" evidence="2">
    <location>
        <begin position="4"/>
        <end position="138"/>
    </location>
</feature>
<dbReference type="InterPro" id="IPR024455">
    <property type="entry name" value="Phage_capsid"/>
</dbReference>
<reference evidence="4" key="1">
    <citation type="journal article" date="2019" name="Int. J. Syst. Evol. Microbiol.">
        <title>The Global Catalogue of Microorganisms (GCM) 10K type strain sequencing project: providing services to taxonomists for standard genome sequencing and annotation.</title>
        <authorList>
            <consortium name="The Broad Institute Genomics Platform"/>
            <consortium name="The Broad Institute Genome Sequencing Center for Infectious Disease"/>
            <person name="Wu L."/>
            <person name="Ma J."/>
        </authorList>
    </citation>
    <scope>NUCLEOTIDE SEQUENCE [LARGE SCALE GENOMIC DNA]</scope>
    <source>
        <strain evidence="4">CECT 7131</strain>
    </source>
</reference>
<comment type="caution">
    <text evidence="3">The sequence shown here is derived from an EMBL/GenBank/DDBJ whole genome shotgun (WGS) entry which is preliminary data.</text>
</comment>
<feature type="non-terminal residue" evidence="3">
    <location>
        <position position="141"/>
    </location>
</feature>
<dbReference type="Proteomes" id="UP001529369">
    <property type="component" value="Unassembled WGS sequence"/>
</dbReference>
<evidence type="ECO:0000313" key="3">
    <source>
        <dbReference type="EMBL" id="MDN3564396.1"/>
    </source>
</evidence>
<dbReference type="SUPFAM" id="SSF56563">
    <property type="entry name" value="Major capsid protein gp5"/>
    <property type="match status" value="1"/>
</dbReference>
<name>A0ABT8A3X0_9PROT</name>
<evidence type="ECO:0000313" key="4">
    <source>
        <dbReference type="Proteomes" id="UP001529369"/>
    </source>
</evidence>
<organism evidence="3 4">
    <name type="scientific">Paeniroseomonas aquatica</name>
    <dbReference type="NCBI Taxonomy" id="373043"/>
    <lineage>
        <taxon>Bacteria</taxon>
        <taxon>Pseudomonadati</taxon>
        <taxon>Pseudomonadota</taxon>
        <taxon>Alphaproteobacteria</taxon>
        <taxon>Acetobacterales</taxon>
        <taxon>Acetobacteraceae</taxon>
        <taxon>Paeniroseomonas</taxon>
    </lineage>
</organism>
<keyword evidence="4" id="KW-1185">Reference proteome</keyword>
<dbReference type="Gene3D" id="3.30.2400.10">
    <property type="entry name" value="Major capsid protein gp5"/>
    <property type="match status" value="1"/>
</dbReference>
<feature type="non-terminal residue" evidence="3">
    <location>
        <position position="1"/>
    </location>
</feature>
<dbReference type="NCBIfam" id="TIGR01554">
    <property type="entry name" value="major_cap_HK97"/>
    <property type="match status" value="1"/>
</dbReference>
<dbReference type="EMBL" id="JAUFPN010000085">
    <property type="protein sequence ID" value="MDN3564396.1"/>
    <property type="molecule type" value="Genomic_DNA"/>
</dbReference>
<comment type="subcellular location">
    <subcellularLocation>
        <location evidence="1">Virion</location>
    </subcellularLocation>
</comment>